<dbReference type="Pfam" id="PF17766">
    <property type="entry name" value="fn3_6"/>
    <property type="match status" value="1"/>
</dbReference>
<keyword evidence="4" id="KW-0052">Apoplast</keyword>
<dbReference type="Gene3D" id="3.30.70.80">
    <property type="entry name" value="Peptidase S8 propeptide/proteinase inhibitor I9"/>
    <property type="match status" value="1"/>
</dbReference>
<dbReference type="Pfam" id="PF05922">
    <property type="entry name" value="Inhibitor_I9"/>
    <property type="match status" value="1"/>
</dbReference>
<comment type="similarity">
    <text evidence="3 10">Belongs to the peptidase S8 family.</text>
</comment>
<evidence type="ECO:0000256" key="3">
    <source>
        <dbReference type="ARBA" id="ARBA00011073"/>
    </source>
</evidence>
<evidence type="ECO:0000313" key="16">
    <source>
        <dbReference type="Proteomes" id="UP000813462"/>
    </source>
</evidence>
<dbReference type="Pfam" id="PF02225">
    <property type="entry name" value="PA"/>
    <property type="match status" value="1"/>
</dbReference>
<evidence type="ECO:0000256" key="9">
    <source>
        <dbReference type="PIRSR" id="PIRSR615500-1"/>
    </source>
</evidence>
<evidence type="ECO:0000256" key="10">
    <source>
        <dbReference type="PROSITE-ProRule" id="PRU01240"/>
    </source>
</evidence>
<dbReference type="InterPro" id="IPR041469">
    <property type="entry name" value="Subtilisin-like_FN3"/>
</dbReference>
<dbReference type="Gene3D" id="3.40.50.200">
    <property type="entry name" value="Peptidase S8/S53 domain"/>
    <property type="match status" value="2"/>
</dbReference>
<comment type="caution">
    <text evidence="15">The sequence shown here is derived from an EMBL/GenBank/DDBJ whole genome shotgun (WGS) entry which is preliminary data.</text>
</comment>
<keyword evidence="8 10" id="KW-0720">Serine protease</keyword>
<dbReference type="Proteomes" id="UP000813462">
    <property type="component" value="Unassembled WGS sequence"/>
</dbReference>
<feature type="active site" description="Charge relay system" evidence="9 10">
    <location>
        <position position="262"/>
    </location>
</feature>
<evidence type="ECO:0000313" key="15">
    <source>
        <dbReference type="EMBL" id="KAH7545417.1"/>
    </source>
</evidence>
<evidence type="ECO:0000256" key="8">
    <source>
        <dbReference type="ARBA" id="ARBA00022825"/>
    </source>
</evidence>
<feature type="domain" description="Inhibitor I9" evidence="13">
    <location>
        <begin position="68"/>
        <end position="150"/>
    </location>
</feature>
<feature type="domain" description="Subtilisin-like protease fibronectin type-III" evidence="14">
    <location>
        <begin position="616"/>
        <end position="719"/>
    </location>
</feature>
<gene>
    <name evidence="15" type="ORF">FEM48_Zijuj01G0091700</name>
</gene>
<dbReference type="InterPro" id="IPR015500">
    <property type="entry name" value="Peptidase_S8_subtilisin-rel"/>
</dbReference>
<evidence type="ECO:0000256" key="4">
    <source>
        <dbReference type="ARBA" id="ARBA00022523"/>
    </source>
</evidence>
<dbReference type="PANTHER" id="PTHR10795">
    <property type="entry name" value="PROPROTEIN CONVERTASE SUBTILISIN/KEXIN"/>
    <property type="match status" value="1"/>
</dbReference>
<dbReference type="PRINTS" id="PR00723">
    <property type="entry name" value="SUBTILISIN"/>
</dbReference>
<keyword evidence="5 10" id="KW-0645">Protease</keyword>
<dbReference type="Pfam" id="PF00082">
    <property type="entry name" value="Peptidase_S8"/>
    <property type="match status" value="1"/>
</dbReference>
<evidence type="ECO:0000259" key="14">
    <source>
        <dbReference type="Pfam" id="PF17766"/>
    </source>
</evidence>
<dbReference type="AlphaFoldDB" id="A0A978W0D3"/>
<dbReference type="GO" id="GO:0006508">
    <property type="term" value="P:proteolysis"/>
    <property type="evidence" value="ECO:0007669"/>
    <property type="project" value="UniProtKB-KW"/>
</dbReference>
<dbReference type="InterPro" id="IPR000209">
    <property type="entry name" value="Peptidase_S8/S53_dom"/>
</dbReference>
<comment type="function">
    <text evidence="1">Required for arbuscular mycorrhiza (AM) development during AM symbiosis with AM fungi (e.g. Glomeromycota intraradices).</text>
</comment>
<dbReference type="GO" id="GO:0009610">
    <property type="term" value="P:response to symbiotic fungus"/>
    <property type="evidence" value="ECO:0007669"/>
    <property type="project" value="UniProtKB-ARBA"/>
</dbReference>
<dbReference type="SUPFAM" id="SSF52743">
    <property type="entry name" value="Subtilisin-like"/>
    <property type="match status" value="1"/>
</dbReference>
<dbReference type="InterPro" id="IPR045051">
    <property type="entry name" value="SBT"/>
</dbReference>
<dbReference type="Gene3D" id="2.60.40.2310">
    <property type="match status" value="1"/>
</dbReference>
<dbReference type="EMBL" id="JAEACU010000001">
    <property type="protein sequence ID" value="KAH7545417.1"/>
    <property type="molecule type" value="Genomic_DNA"/>
</dbReference>
<name>A0A978W0D3_ZIZJJ</name>
<comment type="subcellular location">
    <subcellularLocation>
        <location evidence="2">Secreted</location>
        <location evidence="2">Extracellular space</location>
        <location evidence="2">Apoplast</location>
    </subcellularLocation>
</comment>
<evidence type="ECO:0000256" key="2">
    <source>
        <dbReference type="ARBA" id="ARBA00004271"/>
    </source>
</evidence>
<dbReference type="GO" id="GO:0004252">
    <property type="term" value="F:serine-type endopeptidase activity"/>
    <property type="evidence" value="ECO:0007669"/>
    <property type="project" value="UniProtKB-UniRule"/>
</dbReference>
<evidence type="ECO:0000256" key="1">
    <source>
        <dbReference type="ARBA" id="ARBA00002076"/>
    </source>
</evidence>
<reference evidence="15" key="1">
    <citation type="journal article" date="2021" name="Front. Plant Sci.">
        <title>Chromosome-Scale Genome Assembly for Chinese Sour Jujube and Insights Into Its Genome Evolution and Domestication Signature.</title>
        <authorList>
            <person name="Shen L.-Y."/>
            <person name="Luo H."/>
            <person name="Wang X.-L."/>
            <person name="Wang X.-M."/>
            <person name="Qiu X.-J."/>
            <person name="Liu H."/>
            <person name="Zhou S.-S."/>
            <person name="Jia K.-H."/>
            <person name="Nie S."/>
            <person name="Bao Y.-T."/>
            <person name="Zhang R.-G."/>
            <person name="Yun Q.-Z."/>
            <person name="Chai Y.-H."/>
            <person name="Lu J.-Y."/>
            <person name="Li Y."/>
            <person name="Zhao S.-W."/>
            <person name="Mao J.-F."/>
            <person name="Jia S.-G."/>
            <person name="Mao Y.-M."/>
        </authorList>
    </citation>
    <scope>NUCLEOTIDE SEQUENCE</scope>
    <source>
        <strain evidence="15">AT0</strain>
        <tissue evidence="15">Leaf</tissue>
    </source>
</reference>
<evidence type="ECO:0000256" key="6">
    <source>
        <dbReference type="ARBA" id="ARBA00022729"/>
    </source>
</evidence>
<evidence type="ECO:0000256" key="5">
    <source>
        <dbReference type="ARBA" id="ARBA00022670"/>
    </source>
</evidence>
<evidence type="ECO:0000259" key="12">
    <source>
        <dbReference type="Pfam" id="PF02225"/>
    </source>
</evidence>
<feature type="domain" description="PA" evidence="12">
    <location>
        <begin position="342"/>
        <end position="418"/>
    </location>
</feature>
<evidence type="ECO:0000259" key="13">
    <source>
        <dbReference type="Pfam" id="PF05922"/>
    </source>
</evidence>
<feature type="active site" description="Charge relay system" evidence="9 10">
    <location>
        <position position="187"/>
    </location>
</feature>
<feature type="domain" description="Peptidase S8/S53" evidence="11">
    <location>
        <begin position="178"/>
        <end position="547"/>
    </location>
</feature>
<dbReference type="PROSITE" id="PS51892">
    <property type="entry name" value="SUBTILASE"/>
    <property type="match status" value="1"/>
</dbReference>
<dbReference type="PROSITE" id="PS00138">
    <property type="entry name" value="SUBTILASE_SER"/>
    <property type="match status" value="1"/>
</dbReference>
<evidence type="ECO:0000259" key="11">
    <source>
        <dbReference type="Pfam" id="PF00082"/>
    </source>
</evidence>
<dbReference type="InterPro" id="IPR037045">
    <property type="entry name" value="S8pro/Inhibitor_I9_sf"/>
</dbReference>
<protein>
    <recommendedName>
        <fullName evidence="17">Subtilisin-like protease SBT5.3</fullName>
    </recommendedName>
</protein>
<sequence>MLVRDVMVIDPTYTCFILKILGKTLYMLHPEDLGHNSRIILSLRPFKGILDENTWQEVHDCPRPMIKVYLGSHAHGSQVTEEYLDRVTDSHYDFLGSFLGSKEIAKESIIYSYTRHINGFAAQLDEEEAAEIAKNPKVVSVFLNRGRKLQTTHSWEFMLQKINNKVIPNSLWDKARFGEDTIIANLDTGVWPESQSFSDKGFGAVSSNWKGGCVNDHGHNAVTCNRKLIGARYFNKGYLAYAKSINYSVASVPNSARDLDGHGTHTLSTAGGNFVPGASVLGVGNGTASGGSPLARVASYKASVQLGNGLNLMGTSLSKGLPENKLYPLMSAGDAALPGVAVEDALLCKSKSLDPKKVKGKILACLRGETARVAKGEESLLAGAVGMILCNDKLSGNEIIADAHVLPASQINYTDGVAVFAYINSTKDPKGYITSPKAVLGTKPAPFMAAFSSRGPNTITPEILKPDITAPGVNIIAAYSEAVSPTGEPFDKRTIPFNVESGTSMSCPHVSGVVGLLKTLYPSWSTAAIRSAIMTTARTKDNTGKPMLDASYLESTPFSHGAGHIRPNRAMDPGLVYDLTINEYLDFLCALGYNQTLIAAFADDHECPKNAMNIYDFNYPSISIANLSVTTGSSVTVTRRVKNVGAAGTYAARLIRPDGVTLSVEPNVLKFENVGEEKSFKVTLKAKGRAAGIRILKAKKKRVPKRYVFGGINWSDGKHYDFDGIRRSLVDGSPLKAKLAHIAA</sequence>
<keyword evidence="6" id="KW-0732">Signal</keyword>
<dbReference type="InterPro" id="IPR036852">
    <property type="entry name" value="Peptidase_S8/S53_dom_sf"/>
</dbReference>
<dbReference type="InterPro" id="IPR023828">
    <property type="entry name" value="Peptidase_S8_Ser-AS"/>
</dbReference>
<evidence type="ECO:0008006" key="17">
    <source>
        <dbReference type="Google" id="ProtNLM"/>
    </source>
</evidence>
<feature type="active site" description="Charge relay system" evidence="9 10">
    <location>
        <position position="504"/>
    </location>
</feature>
<organism evidence="15 16">
    <name type="scientific">Ziziphus jujuba var. spinosa</name>
    <dbReference type="NCBI Taxonomy" id="714518"/>
    <lineage>
        <taxon>Eukaryota</taxon>
        <taxon>Viridiplantae</taxon>
        <taxon>Streptophyta</taxon>
        <taxon>Embryophyta</taxon>
        <taxon>Tracheophyta</taxon>
        <taxon>Spermatophyta</taxon>
        <taxon>Magnoliopsida</taxon>
        <taxon>eudicotyledons</taxon>
        <taxon>Gunneridae</taxon>
        <taxon>Pentapetalae</taxon>
        <taxon>rosids</taxon>
        <taxon>fabids</taxon>
        <taxon>Rosales</taxon>
        <taxon>Rhamnaceae</taxon>
        <taxon>Paliureae</taxon>
        <taxon>Ziziphus</taxon>
    </lineage>
</organism>
<keyword evidence="7 10" id="KW-0378">Hydrolase</keyword>
<dbReference type="FunFam" id="3.30.70.80:FF:000002">
    <property type="entry name" value="Subtilisin-like protease SBT5.3"/>
    <property type="match status" value="1"/>
</dbReference>
<dbReference type="InterPro" id="IPR003137">
    <property type="entry name" value="PA_domain"/>
</dbReference>
<accession>A0A978W0D3</accession>
<dbReference type="InterPro" id="IPR010259">
    <property type="entry name" value="S8pro/Inhibitor_I9"/>
</dbReference>
<dbReference type="FunFam" id="3.50.30.30:FF:000005">
    <property type="entry name" value="subtilisin-like protease SBT1.5"/>
    <property type="match status" value="1"/>
</dbReference>
<dbReference type="GO" id="GO:0048046">
    <property type="term" value="C:apoplast"/>
    <property type="evidence" value="ECO:0007669"/>
    <property type="project" value="UniProtKB-SubCell"/>
</dbReference>
<dbReference type="Gene3D" id="3.50.30.30">
    <property type="match status" value="1"/>
</dbReference>
<evidence type="ECO:0000256" key="7">
    <source>
        <dbReference type="ARBA" id="ARBA00022801"/>
    </source>
</evidence>
<proteinExistence type="inferred from homology"/>